<evidence type="ECO:0000256" key="1">
    <source>
        <dbReference type="ARBA" id="ARBA00003257"/>
    </source>
</evidence>
<keyword evidence="12" id="KW-0813">Transport</keyword>
<feature type="transmembrane region" description="Helical" evidence="12">
    <location>
        <begin position="499"/>
        <end position="515"/>
    </location>
</feature>
<dbReference type="GO" id="GO:0042773">
    <property type="term" value="P:ATP synthesis coupled electron transport"/>
    <property type="evidence" value="ECO:0007669"/>
    <property type="project" value="InterPro"/>
</dbReference>
<evidence type="ECO:0000313" key="14">
    <source>
        <dbReference type="EMBL" id="AIK66591.1"/>
    </source>
</evidence>
<keyword evidence="7" id="KW-1278">Translocase</keyword>
<reference evidence="14" key="1">
    <citation type="journal article" date="2014" name="Genome Biol. Evol.">
        <title>Gene arrangement convergence, diverse intron content, and genetic code modifications in mitochondrial genomes of Sphaeropleales (Chlorophyta).</title>
        <authorList>
            <person name="Fucikova K."/>
            <person name="Lewis P.O."/>
            <person name="Gonzalez-Halphen D."/>
            <person name="Lewis L.A."/>
        </authorList>
    </citation>
    <scope>NUCLEOTIDE SEQUENCE</scope>
    <source>
        <strain evidence="14">UTEX 2309</strain>
    </source>
</reference>
<dbReference type="PANTHER" id="PTHR43507">
    <property type="entry name" value="NADH-UBIQUINONE OXIDOREDUCTASE CHAIN 4"/>
    <property type="match status" value="1"/>
</dbReference>
<evidence type="ECO:0000256" key="12">
    <source>
        <dbReference type="RuleBase" id="RU003297"/>
    </source>
</evidence>
<name>A0A076YLJ8_9CHLO</name>
<dbReference type="AlphaFoldDB" id="A0A076YLJ8"/>
<dbReference type="PANTHER" id="PTHR43507:SF1">
    <property type="entry name" value="NADH-UBIQUINONE OXIDOREDUCTASE CHAIN 4"/>
    <property type="match status" value="1"/>
</dbReference>
<dbReference type="GO" id="GO:0003954">
    <property type="term" value="F:NADH dehydrogenase activity"/>
    <property type="evidence" value="ECO:0007669"/>
    <property type="project" value="TreeGrafter"/>
</dbReference>
<dbReference type="NCBIfam" id="TIGR01972">
    <property type="entry name" value="NDH_I_M"/>
    <property type="match status" value="1"/>
</dbReference>
<protein>
    <recommendedName>
        <fullName evidence="5 12">NADH-ubiquinone oxidoreductase chain 4</fullName>
        <ecNumber evidence="4 12">7.1.1.2</ecNumber>
    </recommendedName>
</protein>
<dbReference type="GO" id="GO:0048039">
    <property type="term" value="F:ubiquinone binding"/>
    <property type="evidence" value="ECO:0007669"/>
    <property type="project" value="TreeGrafter"/>
</dbReference>
<dbReference type="Pfam" id="PF00361">
    <property type="entry name" value="Proton_antipo_M"/>
    <property type="match status" value="1"/>
</dbReference>
<evidence type="ECO:0000256" key="3">
    <source>
        <dbReference type="ARBA" id="ARBA00009025"/>
    </source>
</evidence>
<keyword evidence="11 12" id="KW-0472">Membrane</keyword>
<feature type="transmembrane region" description="Helical" evidence="12">
    <location>
        <begin position="257"/>
        <end position="279"/>
    </location>
</feature>
<evidence type="ECO:0000256" key="11">
    <source>
        <dbReference type="ARBA" id="ARBA00023136"/>
    </source>
</evidence>
<dbReference type="PRINTS" id="PR01437">
    <property type="entry name" value="NUOXDRDTASE4"/>
</dbReference>
<feature type="transmembrane region" description="Helical" evidence="12">
    <location>
        <begin position="378"/>
        <end position="398"/>
    </location>
</feature>
<keyword evidence="9 12" id="KW-0520">NAD</keyword>
<feature type="transmembrane region" description="Helical" evidence="12">
    <location>
        <begin position="458"/>
        <end position="478"/>
    </location>
</feature>
<dbReference type="EC" id="7.1.1.2" evidence="4 12"/>
<evidence type="ECO:0000256" key="2">
    <source>
        <dbReference type="ARBA" id="ARBA00004141"/>
    </source>
</evidence>
<dbReference type="GO" id="GO:0008137">
    <property type="term" value="F:NADH dehydrogenase (ubiquinone) activity"/>
    <property type="evidence" value="ECO:0007669"/>
    <property type="project" value="UniProtKB-UniRule"/>
</dbReference>
<evidence type="ECO:0000256" key="9">
    <source>
        <dbReference type="ARBA" id="ARBA00023027"/>
    </source>
</evidence>
<keyword evidence="8 12" id="KW-1133">Transmembrane helix</keyword>
<evidence type="ECO:0000256" key="7">
    <source>
        <dbReference type="ARBA" id="ARBA00022967"/>
    </source>
</evidence>
<accession>A0A076YLJ8</accession>
<evidence type="ECO:0000256" key="4">
    <source>
        <dbReference type="ARBA" id="ARBA00012944"/>
    </source>
</evidence>
<evidence type="ECO:0000259" key="13">
    <source>
        <dbReference type="Pfam" id="PF00361"/>
    </source>
</evidence>
<geneLocation type="mitochondrion" evidence="14"/>
<comment type="similarity">
    <text evidence="3 12">Belongs to the complex I subunit 4 family.</text>
</comment>
<keyword evidence="6 12" id="KW-0812">Transmembrane</keyword>
<keyword evidence="12 14" id="KW-0496">Mitochondrion</keyword>
<evidence type="ECO:0000256" key="5">
    <source>
        <dbReference type="ARBA" id="ARBA00021006"/>
    </source>
</evidence>
<dbReference type="InterPro" id="IPR001750">
    <property type="entry name" value="ND/Mrp_TM"/>
</dbReference>
<feature type="domain" description="NADH:quinone oxidoreductase/Mrp antiporter transmembrane" evidence="13">
    <location>
        <begin position="180"/>
        <end position="462"/>
    </location>
</feature>
<proteinExistence type="inferred from homology"/>
<dbReference type="InterPro" id="IPR010227">
    <property type="entry name" value="NADH_Q_OxRdtase_chainM/4"/>
</dbReference>
<dbReference type="InterPro" id="IPR003918">
    <property type="entry name" value="NADH_UbQ_OxRdtase"/>
</dbReference>
<comment type="function">
    <text evidence="12">Core subunit of the mitochondrial membrane respiratory chain NADH dehydrogenase (Complex I) which catalyzes electron transfer from NADH through the respiratory chain, using ubiquinone as an electron acceptor. Essential for the catalytic activity and assembly of complex I.</text>
</comment>
<evidence type="ECO:0000256" key="6">
    <source>
        <dbReference type="ARBA" id="ARBA00022692"/>
    </source>
</evidence>
<feature type="transmembrane region" description="Helical" evidence="12">
    <location>
        <begin position="215"/>
        <end position="237"/>
    </location>
</feature>
<evidence type="ECO:0000256" key="10">
    <source>
        <dbReference type="ARBA" id="ARBA00023075"/>
    </source>
</evidence>
<evidence type="ECO:0000256" key="8">
    <source>
        <dbReference type="ARBA" id="ARBA00022989"/>
    </source>
</evidence>
<comment type="function">
    <text evidence="1">Core subunit of the mitochondrial membrane respiratory chain NADH dehydrogenase (Complex I) that is believed to belong to the minimal assembly required for catalysis. Complex I functions in the transfer of electrons from NADH to the respiratory chain. The immediate electron acceptor for the enzyme is believed to be ubiquinone.</text>
</comment>
<dbReference type="EMBL" id="KJ845690">
    <property type="protein sequence ID" value="AIK66591.1"/>
    <property type="molecule type" value="Genomic_DNA"/>
</dbReference>
<sequence>MLAQYSIFILFGPWLLYSLDSSYVRGYTLLYPWLGARIVWFLPSEQIRRTRIVALIFSRITFCTSLCLWASFDYSHTEPFQKVLSIQIGPGSYEPAGGGRSWKGIRSSSLEFGLDGLSLWMVLRTTALFPICILCSWLRPYGSVGSSGVPALRAGTPIRVVCTLLLILEGMLLAVWTILDIVFFYVLYESVRIPMFLRIGLAGSRTRKIRAAYQLVLYTLFGSLCLLPCLLLMYAETGTSSLELIYAYNWTFERQRILWWGFFFAFAVKIPMIPLHLWLPEAHVEASTAGSVLLAGVLLKLGSYGFLRFLLPLFPEATIFYGPRVYTRSLIARIYASRTTRRQVDLKKIIAYSSVAHMNLVTLSLFSNNELGRSAACFLMLSHGVVSPALFLCVGMLYDRHHTKLLKYLGGSAATMPLFTIFFFFFTLANMALPLSPSFIAEFLALCGVFAYHSWATVYALISVIRAAIYSLWAYARVAHGRPKNVYIKYVCDRCRREFWCIFPLLWITIWWGFFPSEVLYSLSGSMLLLQHLCL</sequence>
<keyword evidence="12" id="KW-0249">Electron transport</keyword>
<feature type="transmembrane region" description="Helical" evidence="12">
    <location>
        <begin position="291"/>
        <end position="311"/>
    </location>
</feature>
<comment type="catalytic activity">
    <reaction evidence="12">
        <text>a ubiquinone + NADH + 5 H(+)(in) = a ubiquinol + NAD(+) + 4 H(+)(out)</text>
        <dbReference type="Rhea" id="RHEA:29091"/>
        <dbReference type="Rhea" id="RHEA-COMP:9565"/>
        <dbReference type="Rhea" id="RHEA-COMP:9566"/>
        <dbReference type="ChEBI" id="CHEBI:15378"/>
        <dbReference type="ChEBI" id="CHEBI:16389"/>
        <dbReference type="ChEBI" id="CHEBI:17976"/>
        <dbReference type="ChEBI" id="CHEBI:57540"/>
        <dbReference type="ChEBI" id="CHEBI:57945"/>
        <dbReference type="EC" id="7.1.1.2"/>
    </reaction>
</comment>
<keyword evidence="10 12" id="KW-0830">Ubiquinone</keyword>
<gene>
    <name evidence="14" type="primary">nad4</name>
</gene>
<feature type="transmembrane region" description="Helical" evidence="12">
    <location>
        <begin position="158"/>
        <end position="179"/>
    </location>
</feature>
<comment type="subcellular location">
    <subcellularLocation>
        <location evidence="2">Membrane</location>
        <topology evidence="2">Multi-pass membrane protein</topology>
    </subcellularLocation>
    <subcellularLocation>
        <location evidence="12">Mitochondrion membrane</location>
        <topology evidence="12">Multi-pass membrane protein</topology>
    </subcellularLocation>
</comment>
<keyword evidence="12" id="KW-0679">Respiratory chain</keyword>
<organism evidence="14">
    <name type="scientific">Atractomorpha echinata</name>
    <dbReference type="NCBI Taxonomy" id="52677"/>
    <lineage>
        <taxon>Eukaryota</taxon>
        <taxon>Viridiplantae</taxon>
        <taxon>Chlorophyta</taxon>
        <taxon>core chlorophytes</taxon>
        <taxon>Chlorophyceae</taxon>
        <taxon>CS clade</taxon>
        <taxon>Sphaeropleales</taxon>
        <taxon>Sphaeropleaceae</taxon>
        <taxon>Atractomorpha</taxon>
    </lineage>
</organism>
<dbReference type="GO" id="GO:0015990">
    <property type="term" value="P:electron transport coupled proton transport"/>
    <property type="evidence" value="ECO:0007669"/>
    <property type="project" value="TreeGrafter"/>
</dbReference>
<dbReference type="GO" id="GO:0031966">
    <property type="term" value="C:mitochondrial membrane"/>
    <property type="evidence" value="ECO:0007669"/>
    <property type="project" value="UniProtKB-SubCell"/>
</dbReference>